<dbReference type="Gene3D" id="3.30.720.110">
    <property type="match status" value="1"/>
</dbReference>
<dbReference type="Gene3D" id="3.30.720.120">
    <property type="match status" value="1"/>
</dbReference>
<evidence type="ECO:0000313" key="3">
    <source>
        <dbReference type="Proteomes" id="UP000552700"/>
    </source>
</evidence>
<organism evidence="2 3">
    <name type="scientific">Sphingobium subterraneum</name>
    <dbReference type="NCBI Taxonomy" id="627688"/>
    <lineage>
        <taxon>Bacteria</taxon>
        <taxon>Pseudomonadati</taxon>
        <taxon>Pseudomonadota</taxon>
        <taxon>Alphaproteobacteria</taxon>
        <taxon>Sphingomonadales</taxon>
        <taxon>Sphingomonadaceae</taxon>
        <taxon>Sphingobium</taxon>
    </lineage>
</organism>
<dbReference type="PANTHER" id="PTHR34109">
    <property type="entry name" value="BNAUNNG04460D PROTEIN-RELATED"/>
    <property type="match status" value="1"/>
</dbReference>
<feature type="domain" description="VOC" evidence="1">
    <location>
        <begin position="6"/>
        <end position="122"/>
    </location>
</feature>
<gene>
    <name evidence="2" type="ORF">FHS92_001796</name>
</gene>
<dbReference type="Pfam" id="PF00903">
    <property type="entry name" value="Glyoxalase"/>
    <property type="match status" value="1"/>
</dbReference>
<dbReference type="InterPro" id="IPR029068">
    <property type="entry name" value="Glyas_Bleomycin-R_OHBP_Dase"/>
</dbReference>
<dbReference type="InterPro" id="IPR004360">
    <property type="entry name" value="Glyas_Fos-R_dOase_dom"/>
</dbReference>
<dbReference type="EMBL" id="JACIJP010000002">
    <property type="protein sequence ID" value="MBB6124067.1"/>
    <property type="molecule type" value="Genomic_DNA"/>
</dbReference>
<dbReference type="Proteomes" id="UP000552700">
    <property type="component" value="Unassembled WGS sequence"/>
</dbReference>
<dbReference type="CDD" id="cd07246">
    <property type="entry name" value="VOC_like"/>
    <property type="match status" value="1"/>
</dbReference>
<dbReference type="RefSeq" id="WP_184079704.1">
    <property type="nucleotide sequence ID" value="NZ_JACIJP010000002.1"/>
</dbReference>
<dbReference type="SUPFAM" id="SSF54593">
    <property type="entry name" value="Glyoxalase/Bleomycin resistance protein/Dihydroxybiphenyl dioxygenase"/>
    <property type="match status" value="1"/>
</dbReference>
<evidence type="ECO:0000313" key="2">
    <source>
        <dbReference type="EMBL" id="MBB6124067.1"/>
    </source>
</evidence>
<dbReference type="AlphaFoldDB" id="A0A841IZQ0"/>
<accession>A0A841IZQ0</accession>
<evidence type="ECO:0000259" key="1">
    <source>
        <dbReference type="PROSITE" id="PS51819"/>
    </source>
</evidence>
<comment type="caution">
    <text evidence="2">The sequence shown here is derived from an EMBL/GenBank/DDBJ whole genome shotgun (WGS) entry which is preliminary data.</text>
</comment>
<name>A0A841IZQ0_9SPHN</name>
<dbReference type="InterPro" id="IPR037523">
    <property type="entry name" value="VOC_core"/>
</dbReference>
<protein>
    <submittedName>
        <fullName evidence="2">PhnB protein</fullName>
    </submittedName>
</protein>
<sequence>MFIPPGYSTVFPYFLVADADGFCRFLVDGLGGEEIDRTLDGERIVNAQVRIGTGTVMVSEASDALPPMPASYYLYVADADGAHGRALSAGAVKIMPVADRPYGDRQSGVRDPWGNIWWISQRLAEGPYR</sequence>
<reference evidence="2 3" key="1">
    <citation type="submission" date="2020-08" db="EMBL/GenBank/DDBJ databases">
        <title>Genomic Encyclopedia of Type Strains, Phase IV (KMG-IV): sequencing the most valuable type-strain genomes for metagenomic binning, comparative biology and taxonomic classification.</title>
        <authorList>
            <person name="Goeker M."/>
        </authorList>
    </citation>
    <scope>NUCLEOTIDE SEQUENCE [LARGE SCALE GENOMIC DNA]</scope>
    <source>
        <strain evidence="2 3">DSM 102255</strain>
    </source>
</reference>
<dbReference type="PANTHER" id="PTHR34109:SF1">
    <property type="entry name" value="VOC DOMAIN-CONTAINING PROTEIN"/>
    <property type="match status" value="1"/>
</dbReference>
<keyword evidence="3" id="KW-1185">Reference proteome</keyword>
<proteinExistence type="predicted"/>
<dbReference type="PROSITE" id="PS51819">
    <property type="entry name" value="VOC"/>
    <property type="match status" value="1"/>
</dbReference>